<dbReference type="GO" id="GO:0006355">
    <property type="term" value="P:regulation of DNA-templated transcription"/>
    <property type="evidence" value="ECO:0007669"/>
    <property type="project" value="InterPro"/>
</dbReference>
<dbReference type="AlphaFoldDB" id="A0A9D9E745"/>
<reference evidence="2" key="1">
    <citation type="submission" date="2020-10" db="EMBL/GenBank/DDBJ databases">
        <authorList>
            <person name="Gilroy R."/>
        </authorList>
    </citation>
    <scope>NUCLEOTIDE SEQUENCE</scope>
    <source>
        <strain evidence="2">C6-149</strain>
    </source>
</reference>
<dbReference type="PROSITE" id="PS50937">
    <property type="entry name" value="HTH_MERR_2"/>
    <property type="match status" value="1"/>
</dbReference>
<evidence type="ECO:0000259" key="1">
    <source>
        <dbReference type="PROSITE" id="PS50937"/>
    </source>
</evidence>
<dbReference type="EMBL" id="JADIMP010000011">
    <property type="protein sequence ID" value="MBO8440930.1"/>
    <property type="molecule type" value="Genomic_DNA"/>
</dbReference>
<dbReference type="InterPro" id="IPR000551">
    <property type="entry name" value="MerR-type_HTH_dom"/>
</dbReference>
<dbReference type="CDD" id="cd04762">
    <property type="entry name" value="HTH_MerR-trunc"/>
    <property type="match status" value="1"/>
</dbReference>
<reference evidence="2" key="2">
    <citation type="journal article" date="2021" name="PeerJ">
        <title>Extensive microbial diversity within the chicken gut microbiome revealed by metagenomics and culture.</title>
        <authorList>
            <person name="Gilroy R."/>
            <person name="Ravi A."/>
            <person name="Getino M."/>
            <person name="Pursley I."/>
            <person name="Horton D.L."/>
            <person name="Alikhan N.F."/>
            <person name="Baker D."/>
            <person name="Gharbi K."/>
            <person name="Hall N."/>
            <person name="Watson M."/>
            <person name="Adriaenssens E.M."/>
            <person name="Foster-Nyarko E."/>
            <person name="Jarju S."/>
            <person name="Secka A."/>
            <person name="Antonio M."/>
            <person name="Oren A."/>
            <person name="Chaudhuri R.R."/>
            <person name="La Ragione R."/>
            <person name="Hildebrand F."/>
            <person name="Pallen M.J."/>
        </authorList>
    </citation>
    <scope>NUCLEOTIDE SEQUENCE</scope>
    <source>
        <strain evidence="2">C6-149</strain>
    </source>
</reference>
<sequence length="83" mass="10072">MSKIYNLSQAAKILNVSKGTLQRWDRQGLFIAKRTNTNRRFYTEEDINNYFEDSKRRGFNRNIFFVNNKENKEDIMEFINNKK</sequence>
<dbReference type="Gene3D" id="1.10.1660.10">
    <property type="match status" value="1"/>
</dbReference>
<evidence type="ECO:0000313" key="3">
    <source>
        <dbReference type="Proteomes" id="UP000823614"/>
    </source>
</evidence>
<dbReference type="SUPFAM" id="SSF46955">
    <property type="entry name" value="Putative DNA-binding domain"/>
    <property type="match status" value="1"/>
</dbReference>
<dbReference type="GO" id="GO:0003677">
    <property type="term" value="F:DNA binding"/>
    <property type="evidence" value="ECO:0007669"/>
    <property type="project" value="InterPro"/>
</dbReference>
<feature type="non-terminal residue" evidence="2">
    <location>
        <position position="83"/>
    </location>
</feature>
<organism evidence="2 3">
    <name type="scientific">Candidatus Gallilactobacillus intestinavium</name>
    <dbReference type="NCBI Taxonomy" id="2840838"/>
    <lineage>
        <taxon>Bacteria</taxon>
        <taxon>Bacillati</taxon>
        <taxon>Bacillota</taxon>
        <taxon>Bacilli</taxon>
        <taxon>Lactobacillales</taxon>
        <taxon>Lactobacillaceae</taxon>
        <taxon>Lactobacillaceae incertae sedis</taxon>
        <taxon>Candidatus Gallilactobacillus</taxon>
    </lineage>
</organism>
<feature type="domain" description="HTH merR-type" evidence="1">
    <location>
        <begin position="8"/>
        <end position="47"/>
    </location>
</feature>
<evidence type="ECO:0000313" key="2">
    <source>
        <dbReference type="EMBL" id="MBO8440930.1"/>
    </source>
</evidence>
<dbReference type="Proteomes" id="UP000823614">
    <property type="component" value="Unassembled WGS sequence"/>
</dbReference>
<proteinExistence type="predicted"/>
<comment type="caution">
    <text evidence="2">The sequence shown here is derived from an EMBL/GenBank/DDBJ whole genome shotgun (WGS) entry which is preliminary data.</text>
</comment>
<accession>A0A9D9E745</accession>
<dbReference type="InterPro" id="IPR009061">
    <property type="entry name" value="DNA-bd_dom_put_sf"/>
</dbReference>
<gene>
    <name evidence="2" type="ORF">IAA89_00550</name>
</gene>
<name>A0A9D9E745_9LACO</name>
<dbReference type="Pfam" id="PF13411">
    <property type="entry name" value="MerR_1"/>
    <property type="match status" value="1"/>
</dbReference>
<protein>
    <submittedName>
        <fullName evidence="2">Helix-turn-helix domain-containing protein</fullName>
    </submittedName>
</protein>